<dbReference type="GO" id="GO:0061504">
    <property type="term" value="P:cyclic threonylcarbamoyladenosine biosynthetic process"/>
    <property type="evidence" value="ECO:0007669"/>
    <property type="project" value="TreeGrafter"/>
</dbReference>
<evidence type="ECO:0000313" key="10">
    <source>
        <dbReference type="Proteomes" id="UP000586042"/>
    </source>
</evidence>
<dbReference type="AlphaFoldDB" id="A0A7Y6M101"/>
<evidence type="ECO:0000256" key="2">
    <source>
        <dbReference type="ARBA" id="ARBA00022723"/>
    </source>
</evidence>
<reference evidence="9 10" key="1">
    <citation type="submission" date="2020-06" db="EMBL/GenBank/DDBJ databases">
        <title>Nonomuraea sp. SMC257, a novel actinomycete isolated from soil.</title>
        <authorList>
            <person name="Chanama M."/>
        </authorList>
    </citation>
    <scope>NUCLEOTIDE SEQUENCE [LARGE SCALE GENOMIC DNA]</scope>
    <source>
        <strain evidence="9 10">SMC257</strain>
    </source>
</reference>
<dbReference type="InterPro" id="IPR045886">
    <property type="entry name" value="ThiF/MoeB/HesA"/>
</dbReference>
<dbReference type="GO" id="GO:0008237">
    <property type="term" value="F:metallopeptidase activity"/>
    <property type="evidence" value="ECO:0007669"/>
    <property type="project" value="UniProtKB-KW"/>
</dbReference>
<keyword evidence="5" id="KW-0482">Metalloprotease</keyword>
<dbReference type="RefSeq" id="WP_235994428.1">
    <property type="nucleotide sequence ID" value="NZ_JABWGN010000002.1"/>
</dbReference>
<dbReference type="EMBL" id="JABWGN010000002">
    <property type="protein sequence ID" value="NUW31068.1"/>
    <property type="molecule type" value="Genomic_DNA"/>
</dbReference>
<keyword evidence="4" id="KW-0862">Zinc</keyword>
<keyword evidence="9" id="KW-0808">Transferase</keyword>
<keyword evidence="10" id="KW-1185">Reference proteome</keyword>
<dbReference type="PANTHER" id="PTHR43267:SF1">
    <property type="entry name" value="TRNA THREONYLCARBAMOYLADENOSINE DEHYDRATASE"/>
    <property type="match status" value="1"/>
</dbReference>
<dbReference type="InterPro" id="IPR028090">
    <property type="entry name" value="JAB_dom_prok"/>
</dbReference>
<evidence type="ECO:0000256" key="4">
    <source>
        <dbReference type="ARBA" id="ARBA00022833"/>
    </source>
</evidence>
<dbReference type="Proteomes" id="UP000586042">
    <property type="component" value="Unassembled WGS sequence"/>
</dbReference>
<dbReference type="SUPFAM" id="SSF102712">
    <property type="entry name" value="JAB1/MPN domain"/>
    <property type="match status" value="1"/>
</dbReference>
<comment type="caution">
    <text evidence="9">The sequence shown here is derived from an EMBL/GenBank/DDBJ whole genome shotgun (WGS) entry which is preliminary data.</text>
</comment>
<evidence type="ECO:0000259" key="7">
    <source>
        <dbReference type="Pfam" id="PF00899"/>
    </source>
</evidence>
<protein>
    <submittedName>
        <fullName evidence="9">ThiF family adenylyltransferase</fullName>
    </submittedName>
</protein>
<evidence type="ECO:0000256" key="6">
    <source>
        <dbReference type="SAM" id="MobiDB-lite"/>
    </source>
</evidence>
<evidence type="ECO:0000256" key="3">
    <source>
        <dbReference type="ARBA" id="ARBA00022801"/>
    </source>
</evidence>
<dbReference type="PANTHER" id="PTHR43267">
    <property type="entry name" value="TRNA THREONYLCARBAMOYLADENOSINE DEHYDRATASE"/>
    <property type="match status" value="1"/>
</dbReference>
<organism evidence="9 10">
    <name type="scientific">Nonomuraea montanisoli</name>
    <dbReference type="NCBI Taxonomy" id="2741721"/>
    <lineage>
        <taxon>Bacteria</taxon>
        <taxon>Bacillati</taxon>
        <taxon>Actinomycetota</taxon>
        <taxon>Actinomycetes</taxon>
        <taxon>Streptosporangiales</taxon>
        <taxon>Streptosporangiaceae</taxon>
        <taxon>Nonomuraea</taxon>
    </lineage>
</organism>
<feature type="region of interest" description="Disordered" evidence="6">
    <location>
        <begin position="546"/>
        <end position="578"/>
    </location>
</feature>
<keyword evidence="3" id="KW-0378">Hydrolase</keyword>
<gene>
    <name evidence="9" type="ORF">HTZ77_06490</name>
</gene>
<evidence type="ECO:0000259" key="8">
    <source>
        <dbReference type="Pfam" id="PF14464"/>
    </source>
</evidence>
<sequence>MRVRITDHALRAIVTRIGGVPPEAGGALFGPPGTDLVTGLLPDERATATDVRYHTSAWLIEQAARTQRDGAARFKGIVHSHPADLPEPSGQDRREFGRSLGLNPHLGRFLAPIVTHDDRPPAAHELVSGGVRVSWYGAVSAEGRVEVLPMHPLVLPVAESLARAGAREEGEPEVLTVDGAPVIAVPVRFEALPSVSVALFGADFPAVPPVLVTHGSPVALTWDLAAPAADRLARAVSGARRPGRPPSAVRTRLLAARERAAAPVRRRRATGLFARSAGLVSPALADRHVVVAGAGSVGAYVAECLVRSGVGRLTVVDPERVAPENLGRSPYTVGDVGRPKVSALASRLATINPELTVRGERSSVQALDPRDLAATLRDGDLLVAATDDNRAQRRLDHLAYWTGVPAIFPGLYRGAAGGEVIMTYPGSACWGCATAGVRDLSADTALAQPTNYGTGRLLAEPGLVVDIQHVSAAAAKIGLALLHGSGGETRIEGFLAGPRERGQSYVAFGTEPGYWLFGHVLRDAPGQHAFQTVWMSVDRRPGCPVCGPEDERTDPLAGGARDVSPERLRHLAGRGRRP</sequence>
<accession>A0A7Y6M101</accession>
<dbReference type="Gene3D" id="3.40.140.10">
    <property type="entry name" value="Cytidine Deaminase, domain 2"/>
    <property type="match status" value="1"/>
</dbReference>
<dbReference type="GO" id="GO:0046872">
    <property type="term" value="F:metal ion binding"/>
    <property type="evidence" value="ECO:0007669"/>
    <property type="project" value="UniProtKB-KW"/>
</dbReference>
<dbReference type="GO" id="GO:0008641">
    <property type="term" value="F:ubiquitin-like modifier activating enzyme activity"/>
    <property type="evidence" value="ECO:0007669"/>
    <property type="project" value="InterPro"/>
</dbReference>
<keyword evidence="1" id="KW-0645">Protease</keyword>
<dbReference type="InterPro" id="IPR000594">
    <property type="entry name" value="ThiF_NAD_FAD-bd"/>
</dbReference>
<evidence type="ECO:0000313" key="9">
    <source>
        <dbReference type="EMBL" id="NUW31068.1"/>
    </source>
</evidence>
<dbReference type="Pfam" id="PF00899">
    <property type="entry name" value="ThiF"/>
    <property type="match status" value="1"/>
</dbReference>
<proteinExistence type="predicted"/>
<dbReference type="Gene3D" id="3.40.50.720">
    <property type="entry name" value="NAD(P)-binding Rossmann-like Domain"/>
    <property type="match status" value="1"/>
</dbReference>
<feature type="domain" description="JAB" evidence="8">
    <location>
        <begin position="20"/>
        <end position="100"/>
    </location>
</feature>
<dbReference type="CDD" id="cd01483">
    <property type="entry name" value="E1_enzyme_family"/>
    <property type="match status" value="1"/>
</dbReference>
<dbReference type="SUPFAM" id="SSF69572">
    <property type="entry name" value="Activating enzymes of the ubiquitin-like proteins"/>
    <property type="match status" value="1"/>
</dbReference>
<dbReference type="InterPro" id="IPR035985">
    <property type="entry name" value="Ubiquitin-activating_enz"/>
</dbReference>
<evidence type="ECO:0000256" key="5">
    <source>
        <dbReference type="ARBA" id="ARBA00023049"/>
    </source>
</evidence>
<dbReference type="GO" id="GO:0016779">
    <property type="term" value="F:nucleotidyltransferase activity"/>
    <property type="evidence" value="ECO:0007669"/>
    <property type="project" value="UniProtKB-KW"/>
</dbReference>
<keyword evidence="9" id="KW-0548">Nucleotidyltransferase</keyword>
<dbReference type="GO" id="GO:0006508">
    <property type="term" value="P:proteolysis"/>
    <property type="evidence" value="ECO:0007669"/>
    <property type="project" value="UniProtKB-KW"/>
</dbReference>
<dbReference type="Pfam" id="PF14464">
    <property type="entry name" value="Prok-JAB"/>
    <property type="match status" value="1"/>
</dbReference>
<name>A0A7Y6M101_9ACTN</name>
<dbReference type="GO" id="GO:0061503">
    <property type="term" value="F:tRNA threonylcarbamoyladenosine dehydratase"/>
    <property type="evidence" value="ECO:0007669"/>
    <property type="project" value="TreeGrafter"/>
</dbReference>
<keyword evidence="2" id="KW-0479">Metal-binding</keyword>
<feature type="domain" description="THIF-type NAD/FAD binding fold" evidence="7">
    <location>
        <begin position="284"/>
        <end position="434"/>
    </location>
</feature>
<evidence type="ECO:0000256" key="1">
    <source>
        <dbReference type="ARBA" id="ARBA00022670"/>
    </source>
</evidence>